<proteinExistence type="predicted"/>
<keyword evidence="3" id="KW-1185">Reference proteome</keyword>
<accession>A0ABY7ULL0</accession>
<feature type="compositionally biased region" description="Gly residues" evidence="1">
    <location>
        <begin position="455"/>
        <end position="475"/>
    </location>
</feature>
<name>A0ABY7ULL0_9CORY</name>
<feature type="compositionally biased region" description="Gly residues" evidence="1">
    <location>
        <begin position="624"/>
        <end position="634"/>
    </location>
</feature>
<feature type="compositionally biased region" description="Gly residues" evidence="1">
    <location>
        <begin position="428"/>
        <end position="442"/>
    </location>
</feature>
<dbReference type="Proteomes" id="UP001218071">
    <property type="component" value="Chromosome"/>
</dbReference>
<evidence type="ECO:0008006" key="4">
    <source>
        <dbReference type="Google" id="ProtNLM"/>
    </source>
</evidence>
<organism evidence="2 3">
    <name type="scientific">Corynebacterium jeddahense</name>
    <dbReference type="NCBI Taxonomy" id="1414719"/>
    <lineage>
        <taxon>Bacteria</taxon>
        <taxon>Bacillati</taxon>
        <taxon>Actinomycetota</taxon>
        <taxon>Actinomycetes</taxon>
        <taxon>Mycobacteriales</taxon>
        <taxon>Corynebacteriaceae</taxon>
        <taxon>Corynebacterium</taxon>
    </lineage>
</organism>
<reference evidence="2 3" key="1">
    <citation type="submission" date="2020-10" db="EMBL/GenBank/DDBJ databases">
        <title>Complete genome sequence of Corynebacterium jeddahense DSM 45997, type strain of Corynebacterium jeddahense.</title>
        <authorList>
            <person name="Busche T."/>
            <person name="Kalinowski J."/>
            <person name="Ruckert C."/>
        </authorList>
    </citation>
    <scope>NUCLEOTIDE SEQUENCE [LARGE SCALE GENOMIC DNA]</scope>
    <source>
        <strain evidence="2 3">DSM 45997</strain>
    </source>
</reference>
<dbReference type="EMBL" id="CP063194">
    <property type="protein sequence ID" value="WCZ38433.1"/>
    <property type="molecule type" value="Genomic_DNA"/>
</dbReference>
<evidence type="ECO:0000313" key="3">
    <source>
        <dbReference type="Proteomes" id="UP001218071"/>
    </source>
</evidence>
<feature type="region of interest" description="Disordered" evidence="1">
    <location>
        <begin position="454"/>
        <end position="475"/>
    </location>
</feature>
<evidence type="ECO:0000256" key="1">
    <source>
        <dbReference type="SAM" id="MobiDB-lite"/>
    </source>
</evidence>
<feature type="region of interest" description="Disordered" evidence="1">
    <location>
        <begin position="414"/>
        <end position="442"/>
    </location>
</feature>
<feature type="region of interest" description="Disordered" evidence="1">
    <location>
        <begin position="585"/>
        <end position="646"/>
    </location>
</feature>
<gene>
    <name evidence="2" type="ORF">CJEDD_04090</name>
</gene>
<evidence type="ECO:0000313" key="2">
    <source>
        <dbReference type="EMBL" id="WCZ38433.1"/>
    </source>
</evidence>
<sequence>MGVLIDTEQIESSIKQLRRVASRLSQATRSEYQGSLTSFSTVSGLDEAGERLNPISAERAPEATQALVLYLMAAADRLDAALSNTRCADDSFAGFVSSFGGALSDRGAMAAPGLAFTAHAIRTADPKTNEFDNSAAIAGSEGSLNSVNLKLDSTDTGLALAASDFWTANAKLINTAVEDLNEVHHLLSSSAETLWVSEAMKKITQIQNAGHEYAANSTSLATHTSMLADAADAESSIARAAMAAYTAAETPEEKQAIEHSYLSSFPGRMTGNLAPTIPTFNRLLPEPSAMPAEPYNIGSMPKPVAPQFEPAPLPTPLQEAFTRQGYGDLANTHTASEIVQQFGRPTGTSIDGVPSSAARTHAASAVMAPPNPAAAGAFAPTGPSVAGTPGVGHAFAGGGLTPAAVGQYGSQRGGVGTAGAGSAAPGLAGTGPRSGAGGIGADVGSGAGNRSLGGNTLGGNAGRGPGNGGAAARGGAAGFGPRAGVVPGLGGAPGGAGSLGHGAGAHAVRPGFGTGAGTGPGLGSGAAAGAGMHAARPGFGNAGFAPGTGSGAGFGAGASGGAGASAGASGGAGNGMGAGHGAGPAAGTGANATGTSTSAPGGSSAAHYGTASSSNGSQGARGSVVGGGHMGAAGAGQNRRQDRGAAKVKTVTSAVERDGNLRALLGEAPLLLPGIIGHNVRD</sequence>
<protein>
    <recommendedName>
        <fullName evidence="4">PPE family protein</fullName>
    </recommendedName>
</protein>
<feature type="compositionally biased region" description="Low complexity" evidence="1">
    <location>
        <begin position="587"/>
        <end position="606"/>
    </location>
</feature>